<gene>
    <name evidence="4" type="ORF">OVA965_LOCUS43459</name>
    <name evidence="5" type="ORF">TMI583_LOCUS45739</name>
</gene>
<dbReference type="Gene3D" id="2.40.40.10">
    <property type="entry name" value="RlpA-like domain"/>
    <property type="match status" value="1"/>
</dbReference>
<dbReference type="Proteomes" id="UP000677228">
    <property type="component" value="Unassembled WGS sequence"/>
</dbReference>
<dbReference type="Proteomes" id="UP000682733">
    <property type="component" value="Unassembled WGS sequence"/>
</dbReference>
<feature type="non-terminal residue" evidence="4">
    <location>
        <position position="1"/>
    </location>
</feature>
<keyword evidence="2" id="KW-1015">Disulfide bond</keyword>
<dbReference type="AlphaFoldDB" id="A0A8S2G4S6"/>
<keyword evidence="1 2" id="KW-0147">Chitin-binding</keyword>
<dbReference type="InterPro" id="IPR036908">
    <property type="entry name" value="RlpA-like_sf"/>
</dbReference>
<dbReference type="SUPFAM" id="SSF50685">
    <property type="entry name" value="Barwin-like endoglucanases"/>
    <property type="match status" value="1"/>
</dbReference>
<proteinExistence type="predicted"/>
<dbReference type="GO" id="GO:0008061">
    <property type="term" value="F:chitin binding"/>
    <property type="evidence" value="ECO:0007669"/>
    <property type="project" value="UniProtKB-UniRule"/>
</dbReference>
<sequence length="195" mass="20332">SGGNCATTGCAAGSCCSRYGYCGTSAEHCGGSGWQSYGNCGGSGCGAGLCCSRYGFCGNTAAHCQWYRKSSTTYVPSLDRVSHSGFATLYKVNSGLVYTACGFNYTADGYVASLNHAQYDPFTVNGIPSTNPSCNRKALVTGPNGTQITVKIVDRCSAERDCSKGDLGLTLSALNALGGDHTPDMEPVKIEWKFV</sequence>
<comment type="caution">
    <text evidence="4">The sequence shown here is derived from an EMBL/GenBank/DDBJ whole genome shotgun (WGS) entry which is preliminary data.</text>
</comment>
<feature type="disulfide bond" evidence="2">
    <location>
        <begin position="10"/>
        <end position="22"/>
    </location>
</feature>
<dbReference type="EMBL" id="CAJOBA010082666">
    <property type="protein sequence ID" value="CAF4449044.1"/>
    <property type="molecule type" value="Genomic_DNA"/>
</dbReference>
<dbReference type="Gene3D" id="3.30.60.10">
    <property type="entry name" value="Endochitinase-like"/>
    <property type="match status" value="2"/>
</dbReference>
<evidence type="ECO:0000256" key="1">
    <source>
        <dbReference type="ARBA" id="ARBA00022669"/>
    </source>
</evidence>
<dbReference type="SMART" id="SM00270">
    <property type="entry name" value="ChtBD1"/>
    <property type="match status" value="2"/>
</dbReference>
<name>A0A8S2G4S6_9BILA</name>
<evidence type="ECO:0000259" key="3">
    <source>
        <dbReference type="PROSITE" id="PS50941"/>
    </source>
</evidence>
<feature type="disulfide bond" evidence="2">
    <location>
        <begin position="15"/>
        <end position="29"/>
    </location>
</feature>
<dbReference type="EMBL" id="CAJNOK010057420">
    <property type="protein sequence ID" value="CAF1626234.1"/>
    <property type="molecule type" value="Genomic_DNA"/>
</dbReference>
<evidence type="ECO:0000313" key="6">
    <source>
        <dbReference type="Proteomes" id="UP000677228"/>
    </source>
</evidence>
<dbReference type="SUPFAM" id="SSF57016">
    <property type="entry name" value="Plant lectins/antimicrobial peptides"/>
    <property type="match status" value="2"/>
</dbReference>
<accession>A0A8S2G4S6</accession>
<comment type="caution">
    <text evidence="2">Lacks conserved residue(s) required for the propagation of feature annotation.</text>
</comment>
<dbReference type="CDD" id="cd22191">
    <property type="entry name" value="DPBB_RlpA_EXP_N-like"/>
    <property type="match status" value="1"/>
</dbReference>
<evidence type="ECO:0000313" key="5">
    <source>
        <dbReference type="EMBL" id="CAF4449044.1"/>
    </source>
</evidence>
<evidence type="ECO:0000256" key="2">
    <source>
        <dbReference type="PROSITE-ProRule" id="PRU00261"/>
    </source>
</evidence>
<evidence type="ECO:0000313" key="4">
    <source>
        <dbReference type="EMBL" id="CAF1626234.1"/>
    </source>
</evidence>
<dbReference type="PROSITE" id="PS50941">
    <property type="entry name" value="CHIT_BIND_I_2"/>
    <property type="match status" value="1"/>
</dbReference>
<protein>
    <recommendedName>
        <fullName evidence="3">Chitin-binding type-1 domain-containing protein</fullName>
    </recommendedName>
</protein>
<reference evidence="4" key="1">
    <citation type="submission" date="2021-02" db="EMBL/GenBank/DDBJ databases">
        <authorList>
            <person name="Nowell W R."/>
        </authorList>
    </citation>
    <scope>NUCLEOTIDE SEQUENCE</scope>
</reference>
<dbReference type="InterPro" id="IPR001002">
    <property type="entry name" value="Chitin-bd_1"/>
</dbReference>
<organism evidence="4 6">
    <name type="scientific">Didymodactylos carnosus</name>
    <dbReference type="NCBI Taxonomy" id="1234261"/>
    <lineage>
        <taxon>Eukaryota</taxon>
        <taxon>Metazoa</taxon>
        <taxon>Spiralia</taxon>
        <taxon>Gnathifera</taxon>
        <taxon>Rotifera</taxon>
        <taxon>Eurotatoria</taxon>
        <taxon>Bdelloidea</taxon>
        <taxon>Philodinida</taxon>
        <taxon>Philodinidae</taxon>
        <taxon>Didymodactylos</taxon>
    </lineage>
</organism>
<dbReference type="InterPro" id="IPR036861">
    <property type="entry name" value="Endochitinase-like_sf"/>
</dbReference>
<feature type="domain" description="Chitin-binding type-1" evidence="3">
    <location>
        <begin position="2"/>
        <end position="47"/>
    </location>
</feature>